<feature type="domain" description="IcmF-related" evidence="4">
    <location>
        <begin position="510"/>
        <end position="808"/>
    </location>
</feature>
<dbReference type="InterPro" id="IPR027417">
    <property type="entry name" value="P-loop_NTPase"/>
</dbReference>
<dbReference type="RefSeq" id="WP_142887780.1">
    <property type="nucleotide sequence ID" value="NZ_VIKR01000001.1"/>
</dbReference>
<gene>
    <name evidence="7" type="primary">tssM</name>
    <name evidence="7" type="ORF">FLL45_00175</name>
</gene>
<feature type="coiled-coil region" evidence="1">
    <location>
        <begin position="475"/>
        <end position="509"/>
    </location>
</feature>
<dbReference type="OrthoDB" id="9758229at2"/>
<evidence type="ECO:0000259" key="4">
    <source>
        <dbReference type="Pfam" id="PF06761"/>
    </source>
</evidence>
<dbReference type="Pfam" id="PF14331">
    <property type="entry name" value="IcmF-related_N"/>
    <property type="match status" value="1"/>
</dbReference>
<evidence type="ECO:0000259" key="5">
    <source>
        <dbReference type="Pfam" id="PF14331"/>
    </source>
</evidence>
<dbReference type="InterPro" id="IPR053156">
    <property type="entry name" value="T6SS_TssM-like"/>
</dbReference>
<dbReference type="PANTHER" id="PTHR36153:SF1">
    <property type="entry name" value="TYPE VI SECRETION SYSTEM COMPONENT TSSM1"/>
    <property type="match status" value="1"/>
</dbReference>
<dbReference type="AlphaFoldDB" id="A0A545TGQ9"/>
<dbReference type="InterPro" id="IPR009612">
    <property type="entry name" value="IcmF-rel"/>
</dbReference>
<keyword evidence="1" id="KW-0175">Coiled coil</keyword>
<keyword evidence="2" id="KW-1133">Transmembrane helix</keyword>
<feature type="domain" description="Type VI secretion system component TssM1 helical" evidence="6">
    <location>
        <begin position="950"/>
        <end position="1045"/>
    </location>
</feature>
<dbReference type="Pfam" id="PF06761">
    <property type="entry name" value="IcmF-related"/>
    <property type="match status" value="1"/>
</dbReference>
<keyword evidence="8" id="KW-1185">Reference proteome</keyword>
<dbReference type="EMBL" id="VIKR01000001">
    <property type="protein sequence ID" value="TQV76419.1"/>
    <property type="molecule type" value="Genomic_DNA"/>
</dbReference>
<feature type="domain" description="Type VI secretion system IcmF C-terminal" evidence="3">
    <location>
        <begin position="1056"/>
        <end position="1150"/>
    </location>
</feature>
<keyword evidence="2" id="KW-0812">Transmembrane</keyword>
<accession>A0A545TGQ9</accession>
<keyword evidence="2" id="KW-0472">Membrane</keyword>
<dbReference type="InterPro" id="IPR017731">
    <property type="entry name" value="TssM1-like"/>
</dbReference>
<organism evidence="7 8">
    <name type="scientific">Aliikangiella marina</name>
    <dbReference type="NCBI Taxonomy" id="1712262"/>
    <lineage>
        <taxon>Bacteria</taxon>
        <taxon>Pseudomonadati</taxon>
        <taxon>Pseudomonadota</taxon>
        <taxon>Gammaproteobacteria</taxon>
        <taxon>Oceanospirillales</taxon>
        <taxon>Pleioneaceae</taxon>
        <taxon>Aliikangiella</taxon>
    </lineage>
</organism>
<protein>
    <submittedName>
        <fullName evidence="7">Type VI secretion system membrane subunit TssM</fullName>
    </submittedName>
</protein>
<dbReference type="InterPro" id="IPR048677">
    <property type="entry name" value="TssM1_hel"/>
</dbReference>
<feature type="transmembrane region" description="Helical" evidence="2">
    <location>
        <begin position="455"/>
        <end position="473"/>
    </location>
</feature>
<dbReference type="NCBIfam" id="TIGR03348">
    <property type="entry name" value="VI_IcmF"/>
    <property type="match status" value="1"/>
</dbReference>
<reference evidence="7 8" key="1">
    <citation type="submission" date="2019-06" db="EMBL/GenBank/DDBJ databases">
        <title>Draft genome of Aliikangiella marina GYP-15.</title>
        <authorList>
            <person name="Wang G."/>
        </authorList>
    </citation>
    <scope>NUCLEOTIDE SEQUENCE [LARGE SCALE GENOMIC DNA]</scope>
    <source>
        <strain evidence="7 8">GYP-15</strain>
    </source>
</reference>
<feature type="domain" description="Type VI secretion system component TssM1 N-terminal" evidence="5">
    <location>
        <begin position="203"/>
        <end position="459"/>
    </location>
</feature>
<evidence type="ECO:0000259" key="3">
    <source>
        <dbReference type="Pfam" id="PF06744"/>
    </source>
</evidence>
<dbReference type="PANTHER" id="PTHR36153">
    <property type="entry name" value="INNER MEMBRANE PROTEIN-RELATED"/>
    <property type="match status" value="1"/>
</dbReference>
<sequence length="1193" mass="136437">MKKIINFFKNKIVISIFGLIALCVLIWFVGPSIKFGEDNTAPLSSLVGRLIAIIIVVVIWGLNNLRIQLQNKKNNDEFVEELEKNQQQVDSGANEQSSKEVEQISERFSQALATLKKTKFNSGDSNKALYELPWYIIIGPPGSGKTTALVNSSLDFPLAKQFGKNALQGVGGTRNCDWWFTDDAVLVDTAGRYTTQDSHRVIDSTGWEGFLNLLKRNRKRRPINGAIIAISLQDLLIQSEEERIVNAKTIRTRIDELMEKLEIRFPIYLMFTKTDLVSGFSEFFEDLSIQEREQVWGISLPRQSKPSENPDFEFFEEEYDALVQRLYDRVLWRVHQERDINRRGVIQGFPLQMENLKSIVCGFIRQTFVKNRYQNQPHLRGIYFTSGTQDGTPIDKLMTSVASSFGFSRDVAHMPHQQGKSYFIGNLFKQVIFPESELVGSNQRYEKMLYWARKAGYASMAAVLAGLLFVWTGSLTQHEIYMAEVEQNVAEFNAENKRLNRISKDLRATLPVLNTLLNASLVYDKEEHPWLSGMGLYDDEVDVAADKAYHAKLQSVLQPRLLDYLSAYLKQGHRGGDLYNTFRVYLMFNKLDKMDKDIVLKWFKESLDENLQGEASKRQQIFKHISNLLALELEPAKLNERLVSSTRKVLLRVPVSQRIYSRIRTNPDYTQEVDLLNMFGESVRDSYKINPTVSAALNIPWMFTIDGYNSIDFSTDSDVIKDVMSDRWVLTDSDKEKVDFIEEDFEEISQQVKEHYLAEYMQVWKDVFKSLKIDDFDNMRHAAEILASMTDPVYSPLLAILQVTKENTELTPIPDNIPGSQLAGKSKVAGKASNAAGMVASSIGSKFDTVVDKQFKTLNLLTRDSQQRAAPVYQIVQNIQQLHDFIDSILVAPDPSKQAFEISKARYKNNTVNAITALEAYAKKVPEPVKEWLETLADQSWKVVLNSGRQHLNNEWQNQVYSSFSKGLANGYPLRRSARSELAVLDFAEFFKPNGTIDKFTQELIAPFVNTRTWQNKAVAGRHMSISKEVLAQLRRARMIRDVFFKLNPESPSISFQMKPDVMNKQDARFTLELGQERMSYSHGPKFWKTLTWSGDNENNRVRLVFEDLNGDFHTKVYDGPWAWFRLQDSAELKATNTAKVYSAKFSVDQELKGDSGRSMKISHYITYQIKAKSVNNPFSKNLLGAFNCPESI</sequence>
<dbReference type="SUPFAM" id="SSF52540">
    <property type="entry name" value="P-loop containing nucleoside triphosphate hydrolases"/>
    <property type="match status" value="1"/>
</dbReference>
<dbReference type="InterPro" id="IPR025743">
    <property type="entry name" value="TssM1_N"/>
</dbReference>
<name>A0A545TGQ9_9GAMM</name>
<dbReference type="Pfam" id="PF06744">
    <property type="entry name" value="IcmF_C"/>
    <property type="match status" value="1"/>
</dbReference>
<feature type="transmembrane region" description="Helical" evidence="2">
    <location>
        <begin position="12"/>
        <end position="30"/>
    </location>
</feature>
<dbReference type="InterPro" id="IPR010623">
    <property type="entry name" value="IcmF_C"/>
</dbReference>
<evidence type="ECO:0000256" key="1">
    <source>
        <dbReference type="SAM" id="Coils"/>
    </source>
</evidence>
<evidence type="ECO:0000313" key="8">
    <source>
        <dbReference type="Proteomes" id="UP000317839"/>
    </source>
</evidence>
<dbReference type="Pfam" id="PF21070">
    <property type="entry name" value="IcmF_helical"/>
    <property type="match status" value="1"/>
</dbReference>
<evidence type="ECO:0000256" key="2">
    <source>
        <dbReference type="SAM" id="Phobius"/>
    </source>
</evidence>
<proteinExistence type="predicted"/>
<dbReference type="Proteomes" id="UP000317839">
    <property type="component" value="Unassembled WGS sequence"/>
</dbReference>
<evidence type="ECO:0000313" key="7">
    <source>
        <dbReference type="EMBL" id="TQV76419.1"/>
    </source>
</evidence>
<evidence type="ECO:0000259" key="6">
    <source>
        <dbReference type="Pfam" id="PF21070"/>
    </source>
</evidence>
<comment type="caution">
    <text evidence="7">The sequence shown here is derived from an EMBL/GenBank/DDBJ whole genome shotgun (WGS) entry which is preliminary data.</text>
</comment>
<feature type="transmembrane region" description="Helical" evidence="2">
    <location>
        <begin position="42"/>
        <end position="63"/>
    </location>
</feature>